<dbReference type="AlphaFoldDB" id="Q981T0"/>
<protein>
    <submittedName>
        <fullName evidence="2">Mlr9247 protein</fullName>
    </submittedName>
</protein>
<accession>Q981T0</accession>
<feature type="transmembrane region" description="Helical" evidence="1">
    <location>
        <begin position="31"/>
        <end position="50"/>
    </location>
</feature>
<geneLocation type="plasmid" evidence="2 3">
    <name>pMLa</name>
</geneLocation>
<dbReference type="KEGG" id="mlo:mlr9247"/>
<dbReference type="EMBL" id="BA000013">
    <property type="protein sequence ID" value="BAB54629.1"/>
    <property type="molecule type" value="Genomic_DNA"/>
</dbReference>
<dbReference type="HOGENOM" id="CLU_2119134_0_0_5"/>
<organism evidence="2 3">
    <name type="scientific">Mesorhizobium japonicum (strain LMG 29417 / CECT 9101 / MAFF 303099)</name>
    <name type="common">Mesorhizobium loti (strain MAFF 303099)</name>
    <dbReference type="NCBI Taxonomy" id="266835"/>
    <lineage>
        <taxon>Bacteria</taxon>
        <taxon>Pseudomonadati</taxon>
        <taxon>Pseudomonadota</taxon>
        <taxon>Alphaproteobacteria</taxon>
        <taxon>Hyphomicrobiales</taxon>
        <taxon>Phyllobacteriaceae</taxon>
        <taxon>Mesorhizobium</taxon>
    </lineage>
</organism>
<evidence type="ECO:0000313" key="3">
    <source>
        <dbReference type="Proteomes" id="UP000000552"/>
    </source>
</evidence>
<dbReference type="Proteomes" id="UP000000552">
    <property type="component" value="Plasmid pMLa"/>
</dbReference>
<keyword evidence="2" id="KW-0614">Plasmid</keyword>
<keyword evidence="1" id="KW-0472">Membrane</keyword>
<proteinExistence type="predicted"/>
<feature type="transmembrane region" description="Helical" evidence="1">
    <location>
        <begin position="62"/>
        <end position="83"/>
    </location>
</feature>
<evidence type="ECO:0000256" key="1">
    <source>
        <dbReference type="SAM" id="Phobius"/>
    </source>
</evidence>
<gene>
    <name evidence="2" type="ordered locus">mlr9247</name>
</gene>
<evidence type="ECO:0000313" key="2">
    <source>
        <dbReference type="EMBL" id="BAB54629.1"/>
    </source>
</evidence>
<reference evidence="2 3" key="1">
    <citation type="journal article" date="2000" name="DNA Res.">
        <title>Complete genome structure of the nitrogen-fixing symbiotic bacterium Mesorhizobium loti.</title>
        <authorList>
            <person name="Kaneko T."/>
            <person name="Nakamura Y."/>
            <person name="Sato S."/>
            <person name="Asamizu E."/>
            <person name="Kato T."/>
            <person name="Sasamoto S."/>
            <person name="Watanabe A."/>
            <person name="Idesawa K."/>
            <person name="Ishikawa A."/>
            <person name="Kawashima K."/>
            <person name="Kimura T."/>
            <person name="Kishida Y."/>
            <person name="Kiyokawa C."/>
            <person name="Kohara M."/>
            <person name="Matsumoto M."/>
            <person name="Matsuno A."/>
            <person name="Mochizuki Y."/>
            <person name="Nakayama S."/>
            <person name="Nakazaki N."/>
            <person name="Shimpo S."/>
            <person name="Sugimoto M."/>
            <person name="Takeuchi C."/>
            <person name="Yamada M."/>
            <person name="Tabata S."/>
        </authorList>
    </citation>
    <scope>NUCLEOTIDE SEQUENCE [LARGE SCALE GENOMIC DNA]</scope>
    <source>
        <strain evidence="3">LMG 29417 / CECT 9101 / MAFF 303099</strain>
        <plasmid evidence="2 3">pMLa</plasmid>
    </source>
</reference>
<keyword evidence="1" id="KW-0812">Transmembrane</keyword>
<name>Q981T0_RHILO</name>
<keyword evidence="1" id="KW-1133">Transmembrane helix</keyword>
<sequence length="114" mass="12475">MFALEATVGAMIRECEKEKAMLKKFDMDPGTGIVIATILILVLSGARLLSQWNSLSFWREPGLVAAIVLGLISAIALAVALVVRRRPLQNVQYDPMRRGPVIDLRADSKTDQPG</sequence>